<feature type="region of interest" description="Disordered" evidence="1">
    <location>
        <begin position="20"/>
        <end position="55"/>
    </location>
</feature>
<dbReference type="Pfam" id="PF09995">
    <property type="entry name" value="MPAB_Lcp_cat"/>
    <property type="match status" value="1"/>
</dbReference>
<dbReference type="OrthoDB" id="6361347at2759"/>
<evidence type="ECO:0000259" key="3">
    <source>
        <dbReference type="Pfam" id="PF09995"/>
    </source>
</evidence>
<feature type="compositionally biased region" description="Basic and acidic residues" evidence="1">
    <location>
        <begin position="44"/>
        <end position="55"/>
    </location>
</feature>
<dbReference type="EMBL" id="CAJPDR010001234">
    <property type="protein sequence ID" value="CAF9943748.1"/>
    <property type="molecule type" value="Genomic_DNA"/>
</dbReference>
<dbReference type="PANTHER" id="PTHR37539:SF1">
    <property type="entry name" value="ER-BOUND OXYGENASE MPAB_MPAB'_RUBBER OXYGENASE CATALYTIC DOMAIN-CONTAINING PROTEIN"/>
    <property type="match status" value="1"/>
</dbReference>
<feature type="transmembrane region" description="Helical" evidence="2">
    <location>
        <begin position="418"/>
        <end position="441"/>
    </location>
</feature>
<dbReference type="Proteomes" id="UP000664203">
    <property type="component" value="Unassembled WGS sequence"/>
</dbReference>
<evidence type="ECO:0000256" key="1">
    <source>
        <dbReference type="SAM" id="MobiDB-lite"/>
    </source>
</evidence>
<dbReference type="InterPro" id="IPR018713">
    <property type="entry name" value="MPAB/Lcp_cat_dom"/>
</dbReference>
<keyword evidence="2" id="KW-1133">Transmembrane helix</keyword>
<dbReference type="AlphaFoldDB" id="A0A8H3JB40"/>
<accession>A0A8H3JB40</accession>
<organism evidence="4 5">
    <name type="scientific">Alectoria fallacina</name>
    <dbReference type="NCBI Taxonomy" id="1903189"/>
    <lineage>
        <taxon>Eukaryota</taxon>
        <taxon>Fungi</taxon>
        <taxon>Dikarya</taxon>
        <taxon>Ascomycota</taxon>
        <taxon>Pezizomycotina</taxon>
        <taxon>Lecanoromycetes</taxon>
        <taxon>OSLEUM clade</taxon>
        <taxon>Lecanoromycetidae</taxon>
        <taxon>Lecanorales</taxon>
        <taxon>Lecanorineae</taxon>
        <taxon>Parmeliaceae</taxon>
        <taxon>Alectoria</taxon>
    </lineage>
</organism>
<evidence type="ECO:0000313" key="4">
    <source>
        <dbReference type="EMBL" id="CAF9943748.1"/>
    </source>
</evidence>
<dbReference type="PANTHER" id="PTHR37539">
    <property type="entry name" value="SECRETED PROTEIN-RELATED"/>
    <property type="match status" value="1"/>
</dbReference>
<reference evidence="4" key="1">
    <citation type="submission" date="2021-03" db="EMBL/GenBank/DDBJ databases">
        <authorList>
            <person name="Tagirdzhanova G."/>
        </authorList>
    </citation>
    <scope>NUCLEOTIDE SEQUENCE</scope>
</reference>
<protein>
    <recommendedName>
        <fullName evidence="3">ER-bound oxygenase mpaB/mpaB'/Rubber oxygenase catalytic domain-containing protein</fullName>
    </recommendedName>
</protein>
<keyword evidence="2" id="KW-0472">Membrane</keyword>
<keyword evidence="2" id="KW-0812">Transmembrane</keyword>
<sequence length="449" mass="50526">MDPMKQSYDTLGEKALDRLYTISPPPHSPFPRNPISNEAKPGLKSHDTAEHPPEGKRDLYHLLRENALSDEASRLLWAQVNTVPSWVCWDQIARGQDCFYRYGGPILTGLAFQSLLGGMGAARVVETLARTGGFSTKVARHRLFETTQHILQCTQSLEFIQPGGAGHASSIRVRLLHAAVRQRIMKLARQRPEYYDVGAWGIPINDLDCIATIGTFSATLIWISLPRQGIFMTQGEIIDYIALWRYIAYLTGTPTEHFETPEKAKRVMEVLLLYEIKPTETSKILANNIIKSLAGQPPGFASEAFLQVNSRWLNGNELSDALGIGRPSIYYWALAVGQCLFFMAICYTYRAVPYLDRRKIATLRRVFWQVIIKNESGLGEETTFDFKYIPDLSKKTQMEDVLETGVRRVGIEQRNLQALGIGCILFALTAFFGSKIVIAVVKRAVKWLP</sequence>
<proteinExistence type="predicted"/>
<gene>
    <name evidence="4" type="ORF">ALECFALPRED_001190</name>
</gene>
<keyword evidence="5" id="KW-1185">Reference proteome</keyword>
<feature type="transmembrane region" description="Helical" evidence="2">
    <location>
        <begin position="329"/>
        <end position="349"/>
    </location>
</feature>
<comment type="caution">
    <text evidence="4">The sequence shown here is derived from an EMBL/GenBank/DDBJ whole genome shotgun (WGS) entry which is preliminary data.</text>
</comment>
<feature type="domain" description="ER-bound oxygenase mpaB/mpaB'/Rubber oxygenase catalytic" evidence="3">
    <location>
        <begin position="107"/>
        <end position="327"/>
    </location>
</feature>
<evidence type="ECO:0000256" key="2">
    <source>
        <dbReference type="SAM" id="Phobius"/>
    </source>
</evidence>
<name>A0A8H3JB40_9LECA</name>
<dbReference type="GO" id="GO:0016491">
    <property type="term" value="F:oxidoreductase activity"/>
    <property type="evidence" value="ECO:0007669"/>
    <property type="project" value="InterPro"/>
</dbReference>
<feature type="compositionally biased region" description="Pro residues" evidence="1">
    <location>
        <begin position="23"/>
        <end position="32"/>
    </location>
</feature>
<evidence type="ECO:0000313" key="5">
    <source>
        <dbReference type="Proteomes" id="UP000664203"/>
    </source>
</evidence>
<dbReference type="InterPro" id="IPR037473">
    <property type="entry name" value="Lcp-like"/>
</dbReference>